<comment type="caution">
    <text evidence="2">The sequence shown here is derived from an EMBL/GenBank/DDBJ whole genome shotgun (WGS) entry which is preliminary data.</text>
</comment>
<sequence length="289" mass="31893">MSSFEITLELLSDAHYLHNLMDLLRHCRRVRARPAVEGSSSLALFHLCFTLIIPLSSLCFWSLAIRIFVVNEPRARISATVEKRLFWSPDAVSCRGYGPRGGALARSRLGSGSIAALVRCGVWFSPSGTGNPSLSSGSPPSTVESKTTLRLFCFRGESRLGAVLVVPDLYSRLWLPMARAGVSSRVPHSRLWLFQALFGASLVFPASSSRHQFETFTSFAAASLLEPSSCAFFVRFTLDTSGLFVMHILRFFGSRRRQEASRVCHSVAVSLLGSVTIPVLVKGRLTRHW</sequence>
<keyword evidence="1" id="KW-1133">Transmembrane helix</keyword>
<dbReference type="AlphaFoldDB" id="A0A8X7S3J2"/>
<accession>A0A8X7S3J2</accession>
<protein>
    <submittedName>
        <fullName evidence="2">Uncharacterized protein</fullName>
    </submittedName>
</protein>
<keyword evidence="3" id="KW-1185">Reference proteome</keyword>
<keyword evidence="1" id="KW-0472">Membrane</keyword>
<evidence type="ECO:0000256" key="1">
    <source>
        <dbReference type="SAM" id="Phobius"/>
    </source>
</evidence>
<reference evidence="2 3" key="1">
    <citation type="submission" date="2020-02" db="EMBL/GenBank/DDBJ databases">
        <authorList>
            <person name="Ma Q."/>
            <person name="Huang Y."/>
            <person name="Song X."/>
            <person name="Pei D."/>
        </authorList>
    </citation>
    <scope>NUCLEOTIDE SEQUENCE [LARGE SCALE GENOMIC DNA]</scope>
    <source>
        <strain evidence="2">Sxm20200214</strain>
        <tissue evidence="2">Leaf</tissue>
    </source>
</reference>
<evidence type="ECO:0000313" key="2">
    <source>
        <dbReference type="EMBL" id="KAG2298105.1"/>
    </source>
</evidence>
<proteinExistence type="predicted"/>
<dbReference type="Proteomes" id="UP000886595">
    <property type="component" value="Unassembled WGS sequence"/>
</dbReference>
<keyword evidence="1" id="KW-0812">Transmembrane</keyword>
<name>A0A8X7S3J2_BRACI</name>
<organism evidence="2 3">
    <name type="scientific">Brassica carinata</name>
    <name type="common">Ethiopian mustard</name>
    <name type="synonym">Abyssinian cabbage</name>
    <dbReference type="NCBI Taxonomy" id="52824"/>
    <lineage>
        <taxon>Eukaryota</taxon>
        <taxon>Viridiplantae</taxon>
        <taxon>Streptophyta</taxon>
        <taxon>Embryophyta</taxon>
        <taxon>Tracheophyta</taxon>
        <taxon>Spermatophyta</taxon>
        <taxon>Magnoliopsida</taxon>
        <taxon>eudicotyledons</taxon>
        <taxon>Gunneridae</taxon>
        <taxon>Pentapetalae</taxon>
        <taxon>rosids</taxon>
        <taxon>malvids</taxon>
        <taxon>Brassicales</taxon>
        <taxon>Brassicaceae</taxon>
        <taxon>Brassiceae</taxon>
        <taxon>Brassica</taxon>
    </lineage>
</organism>
<dbReference type="EMBL" id="JAAMPC010000008">
    <property type="protein sequence ID" value="KAG2298105.1"/>
    <property type="molecule type" value="Genomic_DNA"/>
</dbReference>
<gene>
    <name evidence="2" type="ORF">Bca52824_034577</name>
</gene>
<feature type="transmembrane region" description="Helical" evidence="1">
    <location>
        <begin position="43"/>
        <end position="69"/>
    </location>
</feature>
<evidence type="ECO:0000313" key="3">
    <source>
        <dbReference type="Proteomes" id="UP000886595"/>
    </source>
</evidence>